<evidence type="ECO:0000256" key="2">
    <source>
        <dbReference type="ARBA" id="ARBA00022490"/>
    </source>
</evidence>
<dbReference type="Gene3D" id="1.20.5.5270">
    <property type="match status" value="1"/>
</dbReference>
<feature type="active site" evidence="9 11">
    <location>
        <position position="720"/>
    </location>
</feature>
<dbReference type="InterPro" id="IPR003593">
    <property type="entry name" value="AAA+_ATPase"/>
</dbReference>
<dbReference type="InterPro" id="IPR004815">
    <property type="entry name" value="Lon_bac/euk-typ"/>
</dbReference>
<evidence type="ECO:0000256" key="14">
    <source>
        <dbReference type="RuleBase" id="RU000591"/>
    </source>
</evidence>
<evidence type="ECO:0000313" key="17">
    <source>
        <dbReference type="EMBL" id="VYS95115.1"/>
    </source>
</evidence>
<dbReference type="Pfam" id="PF22667">
    <property type="entry name" value="Lon_lid"/>
    <property type="match status" value="1"/>
</dbReference>
<dbReference type="Gene3D" id="1.10.8.60">
    <property type="match status" value="1"/>
</dbReference>
<evidence type="ECO:0000256" key="12">
    <source>
        <dbReference type="PIRSR" id="PIRSR001174-2"/>
    </source>
</evidence>
<dbReference type="FunFam" id="3.40.50.300:FF:000382">
    <property type="entry name" value="Lon protease homolog 2, peroxisomal"/>
    <property type="match status" value="1"/>
</dbReference>
<evidence type="ECO:0000256" key="13">
    <source>
        <dbReference type="PROSITE-ProRule" id="PRU01122"/>
    </source>
</evidence>
<comment type="subcellular location">
    <subcellularLocation>
        <location evidence="1 9 10">Cytoplasm</location>
    </subcellularLocation>
</comment>
<keyword evidence="8 9" id="KW-0346">Stress response</keyword>
<keyword evidence="4 9" id="KW-0547">Nucleotide-binding</keyword>
<comment type="function">
    <text evidence="9">ATP-dependent serine protease that mediates the selective degradation of mutant and abnormal proteins as well as certain short-lived regulatory proteins. Required for cellular homeostasis and for survival from DNA damage and developmental changes induced by stress. Degrades polypeptides processively to yield small peptide fragments that are 5 to 10 amino acids long. Binds to DNA in a double-stranded, site-specific manner.</text>
</comment>
<dbReference type="GO" id="GO:0005737">
    <property type="term" value="C:cytoplasm"/>
    <property type="evidence" value="ECO:0007669"/>
    <property type="project" value="UniProtKB-SubCell"/>
</dbReference>
<gene>
    <name evidence="17" type="primary">lon1</name>
    <name evidence="9" type="synonym">lon</name>
    <name evidence="17" type="ORF">BHLFYP23_02217</name>
</gene>
<dbReference type="Gene3D" id="1.20.58.1480">
    <property type="match status" value="1"/>
</dbReference>
<proteinExistence type="evidence at transcript level"/>
<keyword evidence="2 9" id="KW-0963">Cytoplasm</keyword>
<keyword evidence="7 9" id="KW-0067">ATP-binding</keyword>
<dbReference type="RefSeq" id="WP_156342198.1">
    <property type="nucleotide sequence ID" value="NZ_CACRSY010000008.1"/>
</dbReference>
<evidence type="ECO:0000256" key="11">
    <source>
        <dbReference type="PIRSR" id="PIRSR001174-1"/>
    </source>
</evidence>
<keyword evidence="5 9" id="KW-0378">Hydrolase</keyword>
<dbReference type="Gene3D" id="3.40.50.300">
    <property type="entry name" value="P-loop containing nucleotide triphosphate hydrolases"/>
    <property type="match status" value="1"/>
</dbReference>
<dbReference type="GO" id="GO:0016887">
    <property type="term" value="F:ATP hydrolysis activity"/>
    <property type="evidence" value="ECO:0007669"/>
    <property type="project" value="UniProtKB-UniRule"/>
</dbReference>
<dbReference type="Pfam" id="PF02190">
    <property type="entry name" value="LON_substr_bdg"/>
    <property type="match status" value="1"/>
</dbReference>
<dbReference type="InterPro" id="IPR003111">
    <property type="entry name" value="Lon_prtase_N"/>
</dbReference>
<dbReference type="Gene3D" id="2.30.130.40">
    <property type="entry name" value="LON domain-like"/>
    <property type="match status" value="1"/>
</dbReference>
<evidence type="ECO:0000256" key="4">
    <source>
        <dbReference type="ARBA" id="ARBA00022741"/>
    </source>
</evidence>
<dbReference type="AlphaFoldDB" id="A0A6N2SUD7"/>
<dbReference type="Pfam" id="PF00004">
    <property type="entry name" value="AAA"/>
    <property type="match status" value="1"/>
</dbReference>
<feature type="domain" description="Lon N-terminal" evidence="16">
    <location>
        <begin position="8"/>
        <end position="203"/>
    </location>
</feature>
<dbReference type="InterPro" id="IPR014721">
    <property type="entry name" value="Ribsml_uS5_D2-typ_fold_subgr"/>
</dbReference>
<dbReference type="GO" id="GO:0043565">
    <property type="term" value="F:sequence-specific DNA binding"/>
    <property type="evidence" value="ECO:0007669"/>
    <property type="project" value="UniProtKB-UniRule"/>
</dbReference>
<keyword evidence="6 9" id="KW-0720">Serine protease</keyword>
<comment type="catalytic activity">
    <reaction evidence="9 10 13">
        <text>Hydrolysis of proteins in presence of ATP.</text>
        <dbReference type="EC" id="3.4.21.53"/>
    </reaction>
</comment>
<dbReference type="SMART" id="SM00382">
    <property type="entry name" value="AAA"/>
    <property type="match status" value="1"/>
</dbReference>
<dbReference type="InterPro" id="IPR046336">
    <property type="entry name" value="Lon_prtase_N_sf"/>
</dbReference>
<comment type="similarity">
    <text evidence="9 10 13 14">Belongs to the peptidase S16 family.</text>
</comment>
<dbReference type="PIRSF" id="PIRSF001174">
    <property type="entry name" value="Lon_proteas"/>
    <property type="match status" value="1"/>
</dbReference>
<evidence type="ECO:0000259" key="16">
    <source>
        <dbReference type="PROSITE" id="PS51787"/>
    </source>
</evidence>
<feature type="domain" description="Lon proteolytic" evidence="15">
    <location>
        <begin position="590"/>
        <end position="771"/>
    </location>
</feature>
<dbReference type="EC" id="3.4.21.53" evidence="9 10"/>
<name>A0A6N2SUD7_BLAHA</name>
<dbReference type="PROSITE" id="PS01046">
    <property type="entry name" value="LON_SER"/>
    <property type="match status" value="1"/>
</dbReference>
<evidence type="ECO:0000256" key="8">
    <source>
        <dbReference type="ARBA" id="ARBA00023016"/>
    </source>
</evidence>
<dbReference type="SUPFAM" id="SSF88697">
    <property type="entry name" value="PUA domain-like"/>
    <property type="match status" value="1"/>
</dbReference>
<dbReference type="PROSITE" id="PS51787">
    <property type="entry name" value="LON_N"/>
    <property type="match status" value="1"/>
</dbReference>
<dbReference type="PANTHER" id="PTHR10046">
    <property type="entry name" value="ATP DEPENDENT LON PROTEASE FAMILY MEMBER"/>
    <property type="match status" value="1"/>
</dbReference>
<accession>A0A6N2SUD7</accession>
<reference evidence="17" key="1">
    <citation type="submission" date="2019-11" db="EMBL/GenBank/DDBJ databases">
        <authorList>
            <person name="Feng L."/>
        </authorList>
    </citation>
    <scope>NUCLEOTIDE SEQUENCE</scope>
    <source>
        <strain evidence="17">BhanseniiLFYP23</strain>
    </source>
</reference>
<comment type="subunit">
    <text evidence="9 10">Homohexamer. Organized in a ring with a central cavity.</text>
</comment>
<dbReference type="InterPro" id="IPR027417">
    <property type="entry name" value="P-loop_NTPase"/>
</dbReference>
<comment type="induction">
    <text evidence="9">By heat shock.</text>
</comment>
<keyword evidence="3 9" id="KW-0645">Protease</keyword>
<dbReference type="CDD" id="cd19500">
    <property type="entry name" value="RecA-like_Lon"/>
    <property type="match status" value="1"/>
</dbReference>
<sequence length="773" mass="87219">MSDMIQHLPAIALRGTTILPDMIVHFDVSREKSIKAIEKAMVQDQRVFLITQRDPQTEEPSQEDLYTVGTIGEIKQLVKNRKNMVQVLVEGKQRAELVRFDSEDVYLEAEVALFEEEEISLDENVKEAMLRGIKELFVRYCNENAKMSKDLAGQILEIEEIEKVIDQIAVNLPMKYEDKQKILEAASLEDRYETLGMILSNEIEIMQIRIDLSNKVKERVDKNQREYILREQMKVIREELGDQDTVSEADRFKEQTDKLKASKEVKEKIYKEIQRFQNAAGVQAEAGVARSYIETLLSLPWDKASRDNKNLKKANKILEEDHYGLEKVKERIMEFLAVRTLTKKGESPILCLAGPPGTGKTSIARSVARALDKEYVRISLGGVRDEAEIRGHRRTYIGAMPGRIANGLIQAGVKNPLVLLDEIDKVSSDYKGDTSSALLEVLDAEQNKKFRDHYVEIPLDLSEVLFIATANDLQTIPRPLLDRMEIIEVSSYTENEKSHIAMEHLIPKQVKKHGLKKEQLCIEEAALHEIIAGYTKEAGVRSLERRIGEICRKTARKILEEKEETVTVNKENLENFLGRARYTYQKKNETDEVGIVRGLAWTSVGGDTLQIEVNLMPGKGDFLLTGQLGDVMKESAQTGISYIRSVAEKYHIDADFFKEHDIHIHIPEGAVPKDGPSAGITMATAMLSAITEVPVKADVAMTGEITLRGRVLPIGGLKEKLLAAKSAGIEKVLIPFENQADVEEMEKEITEGLEIVPVKTMEEVLKQAFAEKK</sequence>
<dbReference type="InterPro" id="IPR015947">
    <property type="entry name" value="PUA-like_sf"/>
</dbReference>
<evidence type="ECO:0000256" key="10">
    <source>
        <dbReference type="PIRNR" id="PIRNR001174"/>
    </source>
</evidence>
<dbReference type="SUPFAM" id="SSF54211">
    <property type="entry name" value="Ribosomal protein S5 domain 2-like"/>
    <property type="match status" value="1"/>
</dbReference>
<dbReference type="GO" id="GO:0004252">
    <property type="term" value="F:serine-type endopeptidase activity"/>
    <property type="evidence" value="ECO:0007669"/>
    <property type="project" value="UniProtKB-UniRule"/>
</dbReference>
<dbReference type="Pfam" id="PF05362">
    <property type="entry name" value="Lon_C"/>
    <property type="match status" value="1"/>
</dbReference>
<dbReference type="NCBIfam" id="TIGR00763">
    <property type="entry name" value="lon"/>
    <property type="match status" value="1"/>
</dbReference>
<dbReference type="Gene3D" id="3.30.230.10">
    <property type="match status" value="1"/>
</dbReference>
<dbReference type="GO" id="GO:0006515">
    <property type="term" value="P:protein quality control for misfolded or incompletely synthesized proteins"/>
    <property type="evidence" value="ECO:0007669"/>
    <property type="project" value="UniProtKB-UniRule"/>
</dbReference>
<feature type="active site" evidence="9 11">
    <location>
        <position position="677"/>
    </location>
</feature>
<evidence type="ECO:0000259" key="15">
    <source>
        <dbReference type="PROSITE" id="PS51786"/>
    </source>
</evidence>
<dbReference type="InterPro" id="IPR003959">
    <property type="entry name" value="ATPase_AAA_core"/>
</dbReference>
<dbReference type="InterPro" id="IPR027543">
    <property type="entry name" value="Lon_bac"/>
</dbReference>
<feature type="binding site" evidence="9 12">
    <location>
        <begin position="354"/>
        <end position="361"/>
    </location>
    <ligand>
        <name>ATP</name>
        <dbReference type="ChEBI" id="CHEBI:30616"/>
    </ligand>
</feature>
<dbReference type="EMBL" id="CACRSY010000008">
    <property type="protein sequence ID" value="VYS95115.1"/>
    <property type="molecule type" value="Genomic_DNA"/>
</dbReference>
<dbReference type="InterPro" id="IPR008268">
    <property type="entry name" value="Peptidase_S16_AS"/>
</dbReference>
<evidence type="ECO:0000256" key="5">
    <source>
        <dbReference type="ARBA" id="ARBA00022801"/>
    </source>
</evidence>
<dbReference type="GO" id="GO:0004176">
    <property type="term" value="F:ATP-dependent peptidase activity"/>
    <property type="evidence" value="ECO:0007669"/>
    <property type="project" value="UniProtKB-UniRule"/>
</dbReference>
<organism evidence="17">
    <name type="scientific">Blautia hansenii</name>
    <name type="common">Ruminococcus hansenii</name>
    <dbReference type="NCBI Taxonomy" id="1322"/>
    <lineage>
        <taxon>Bacteria</taxon>
        <taxon>Bacillati</taxon>
        <taxon>Bacillota</taxon>
        <taxon>Clostridia</taxon>
        <taxon>Lachnospirales</taxon>
        <taxon>Lachnospiraceae</taxon>
        <taxon>Blautia</taxon>
    </lineage>
</organism>
<dbReference type="PRINTS" id="PR00830">
    <property type="entry name" value="ENDOLAPTASE"/>
</dbReference>
<dbReference type="InterPro" id="IPR008269">
    <property type="entry name" value="Lon_proteolytic"/>
</dbReference>
<protein>
    <recommendedName>
        <fullName evidence="9 10">Lon protease</fullName>
        <ecNumber evidence="9 10">3.4.21.53</ecNumber>
    </recommendedName>
    <alternativeName>
        <fullName evidence="9">ATP-dependent protease La</fullName>
    </alternativeName>
</protein>
<dbReference type="SUPFAM" id="SSF52540">
    <property type="entry name" value="P-loop containing nucleoside triphosphate hydrolases"/>
    <property type="match status" value="1"/>
</dbReference>
<evidence type="ECO:0000256" key="1">
    <source>
        <dbReference type="ARBA" id="ARBA00004496"/>
    </source>
</evidence>
<evidence type="ECO:0000256" key="6">
    <source>
        <dbReference type="ARBA" id="ARBA00022825"/>
    </source>
</evidence>
<dbReference type="SMART" id="SM00464">
    <property type="entry name" value="LON"/>
    <property type="match status" value="1"/>
</dbReference>
<dbReference type="PROSITE" id="PS51786">
    <property type="entry name" value="LON_PROTEOLYTIC"/>
    <property type="match status" value="1"/>
</dbReference>
<dbReference type="GO" id="GO:0005524">
    <property type="term" value="F:ATP binding"/>
    <property type="evidence" value="ECO:0007669"/>
    <property type="project" value="UniProtKB-UniRule"/>
</dbReference>
<evidence type="ECO:0000256" key="3">
    <source>
        <dbReference type="ARBA" id="ARBA00022670"/>
    </source>
</evidence>
<dbReference type="HAMAP" id="MF_01973">
    <property type="entry name" value="lon_bact"/>
    <property type="match status" value="1"/>
</dbReference>
<dbReference type="InterPro" id="IPR027065">
    <property type="entry name" value="Lon_Prtase"/>
</dbReference>
<evidence type="ECO:0000256" key="9">
    <source>
        <dbReference type="HAMAP-Rule" id="MF_01973"/>
    </source>
</evidence>
<dbReference type="InterPro" id="IPR020568">
    <property type="entry name" value="Ribosomal_Su5_D2-typ_SF"/>
</dbReference>
<dbReference type="InterPro" id="IPR054594">
    <property type="entry name" value="Lon_lid"/>
</dbReference>
<dbReference type="GO" id="GO:0034605">
    <property type="term" value="P:cellular response to heat"/>
    <property type="evidence" value="ECO:0007669"/>
    <property type="project" value="UniProtKB-UniRule"/>
</dbReference>
<evidence type="ECO:0000256" key="7">
    <source>
        <dbReference type="ARBA" id="ARBA00022840"/>
    </source>
</evidence>